<comment type="caution">
    <text evidence="2">The sequence shown here is derived from an EMBL/GenBank/DDBJ whole genome shotgun (WGS) entry which is preliminary data.</text>
</comment>
<protein>
    <submittedName>
        <fullName evidence="2">Uncharacterized protein</fullName>
    </submittedName>
</protein>
<feature type="compositionally biased region" description="Low complexity" evidence="1">
    <location>
        <begin position="39"/>
        <end position="48"/>
    </location>
</feature>
<dbReference type="RefSeq" id="WP_224196426.1">
    <property type="nucleotide sequence ID" value="NZ_JAIRAU010000049.1"/>
</dbReference>
<dbReference type="Proteomes" id="UP001139031">
    <property type="component" value="Unassembled WGS sequence"/>
</dbReference>
<feature type="region of interest" description="Disordered" evidence="1">
    <location>
        <begin position="23"/>
        <end position="81"/>
    </location>
</feature>
<sequence>MSRRTLVLSLVTAGCVGDLAAQGSKYYPDATDSGGGTSTGAPADTSTPGSGDSVQTVTGEVPTTTAGPGEPPSTTSEELPDAGPEIVSFLFEPAVLSEAGSAQPVAVVSADVVELTLEQGGTEVWSGPPPLMWSFAATSSAASDGEYTFVLTARDGDGQETTAEAKLWVSLPASGTERCVFEEDSGSGWLAAVEYGSEALVIAGALAKPALEATLWRLDPNSCQPQAGYPWAISQWTASPLVTPPSQAVGLAIDELGRMAIAANLGSGLARRPYVAVLSPQGALEWEHLGPEKETYSGIAAAPGRIVVVGERRVNDMPPQYDGLVASFDLAGTELWSDTLAAPLPGDDWNDQFNTFDEHPRGVAWSEQANAVMVVGERHVLEMGEKARLRAFTVQYSLNGALLAAWSSHGLDSSDDGLVTVTRCGEELVAGGWVQNGESARAPATRWLDLMGNGEKKRRIDALDEAVLQGLACDREKKFTAAISDPLTAYVIGYRSSDDPFLYKTELPSAALRAASCDPRGFCAAAGLQGEHAWVRVHHP</sequence>
<evidence type="ECO:0000256" key="1">
    <source>
        <dbReference type="SAM" id="MobiDB-lite"/>
    </source>
</evidence>
<reference evidence="2" key="1">
    <citation type="submission" date="2021-08" db="EMBL/GenBank/DDBJ databases">
        <authorList>
            <person name="Stevens D.C."/>
        </authorList>
    </citation>
    <scope>NUCLEOTIDE SEQUENCE</scope>
    <source>
        <strain evidence="2">DSM 53165</strain>
    </source>
</reference>
<gene>
    <name evidence="2" type="ORF">K7C98_36135</name>
</gene>
<dbReference type="InterPro" id="IPR011047">
    <property type="entry name" value="Quinoprotein_ADH-like_sf"/>
</dbReference>
<dbReference type="SUPFAM" id="SSF50998">
    <property type="entry name" value="Quinoprotein alcohol dehydrogenase-like"/>
    <property type="match status" value="1"/>
</dbReference>
<organism evidence="2 3">
    <name type="scientific">Nannocystis pusilla</name>
    <dbReference type="NCBI Taxonomy" id="889268"/>
    <lineage>
        <taxon>Bacteria</taxon>
        <taxon>Pseudomonadati</taxon>
        <taxon>Myxococcota</taxon>
        <taxon>Polyangia</taxon>
        <taxon>Nannocystales</taxon>
        <taxon>Nannocystaceae</taxon>
        <taxon>Nannocystis</taxon>
    </lineage>
</organism>
<keyword evidence="3" id="KW-1185">Reference proteome</keyword>
<accession>A0ABS7U2V1</accession>
<proteinExistence type="predicted"/>
<name>A0ABS7U2V1_9BACT</name>
<feature type="compositionally biased region" description="Polar residues" evidence="1">
    <location>
        <begin position="49"/>
        <end position="77"/>
    </location>
</feature>
<evidence type="ECO:0000313" key="2">
    <source>
        <dbReference type="EMBL" id="MBZ5714692.1"/>
    </source>
</evidence>
<evidence type="ECO:0000313" key="3">
    <source>
        <dbReference type="Proteomes" id="UP001139031"/>
    </source>
</evidence>
<dbReference type="EMBL" id="JAIRAU010000049">
    <property type="protein sequence ID" value="MBZ5714692.1"/>
    <property type="molecule type" value="Genomic_DNA"/>
</dbReference>
<dbReference type="PROSITE" id="PS51257">
    <property type="entry name" value="PROKAR_LIPOPROTEIN"/>
    <property type="match status" value="1"/>
</dbReference>